<reference evidence="2" key="1">
    <citation type="submission" date="2022-04" db="EMBL/GenBank/DDBJ databases">
        <title>A functionally conserved STORR gene fusion in Papaver species that diverged 16.8 million years ago.</title>
        <authorList>
            <person name="Catania T."/>
        </authorList>
    </citation>
    <scope>NUCLEOTIDE SEQUENCE</scope>
    <source>
        <strain evidence="2">S-188037</strain>
    </source>
</reference>
<comment type="caution">
    <text evidence="2">The sequence shown here is derived from an EMBL/GenBank/DDBJ whole genome shotgun (WGS) entry which is preliminary data.</text>
</comment>
<feature type="chain" id="PRO_5042117124" evidence="1">
    <location>
        <begin position="24"/>
        <end position="124"/>
    </location>
</feature>
<dbReference type="EMBL" id="JAJJMB010002379">
    <property type="protein sequence ID" value="KAI3951796.1"/>
    <property type="molecule type" value="Genomic_DNA"/>
</dbReference>
<gene>
    <name evidence="2" type="ORF">MKW98_013854</name>
</gene>
<keyword evidence="1" id="KW-0732">Signal</keyword>
<organism evidence="2 3">
    <name type="scientific">Papaver atlanticum</name>
    <dbReference type="NCBI Taxonomy" id="357466"/>
    <lineage>
        <taxon>Eukaryota</taxon>
        <taxon>Viridiplantae</taxon>
        <taxon>Streptophyta</taxon>
        <taxon>Embryophyta</taxon>
        <taxon>Tracheophyta</taxon>
        <taxon>Spermatophyta</taxon>
        <taxon>Magnoliopsida</taxon>
        <taxon>Ranunculales</taxon>
        <taxon>Papaveraceae</taxon>
        <taxon>Papaveroideae</taxon>
        <taxon>Papaver</taxon>
    </lineage>
</organism>
<accession>A0AAD4TEX5</accession>
<sequence length="124" mass="14486">MWSYKINWLVLTDYLWRICSLCAHRSPLTYEGNLMMVWSWIVEPCLNWPFALADASQMNHLTVKELLWKFLMCIRLNSVDPVMQRSSLVGVLDLSGGSLRTLLPKQREEPRRKKLECSLQCLGN</sequence>
<proteinExistence type="predicted"/>
<evidence type="ECO:0000256" key="1">
    <source>
        <dbReference type="SAM" id="SignalP"/>
    </source>
</evidence>
<evidence type="ECO:0000313" key="3">
    <source>
        <dbReference type="Proteomes" id="UP001202328"/>
    </source>
</evidence>
<evidence type="ECO:0000313" key="2">
    <source>
        <dbReference type="EMBL" id="KAI3951796.1"/>
    </source>
</evidence>
<dbReference type="AlphaFoldDB" id="A0AAD4TEX5"/>
<feature type="signal peptide" evidence="1">
    <location>
        <begin position="1"/>
        <end position="23"/>
    </location>
</feature>
<protein>
    <submittedName>
        <fullName evidence="2">Uncharacterized protein</fullName>
    </submittedName>
</protein>
<dbReference type="Proteomes" id="UP001202328">
    <property type="component" value="Unassembled WGS sequence"/>
</dbReference>
<keyword evidence="3" id="KW-1185">Reference proteome</keyword>
<name>A0AAD4TEX5_9MAGN</name>